<dbReference type="PANTHER" id="PTHR10174">
    <property type="entry name" value="ALPHA-TOCOPHEROL TRANSFER PROTEIN-RELATED"/>
    <property type="match status" value="1"/>
</dbReference>
<dbReference type="SMART" id="SM00516">
    <property type="entry name" value="SEC14"/>
    <property type="match status" value="1"/>
</dbReference>
<dbReference type="GO" id="GO:0016020">
    <property type="term" value="C:membrane"/>
    <property type="evidence" value="ECO:0007669"/>
    <property type="project" value="TreeGrafter"/>
</dbReference>
<dbReference type="InterPro" id="IPR001251">
    <property type="entry name" value="CRAL-TRIO_dom"/>
</dbReference>
<gene>
    <name evidence="2" type="primary">101896429</name>
    <name evidence="4" type="synonym">LOC101896429</name>
</gene>
<dbReference type="Pfam" id="PF00650">
    <property type="entry name" value="CRAL_TRIO"/>
    <property type="match status" value="1"/>
</dbReference>
<dbReference type="RefSeq" id="XP_005191547.1">
    <property type="nucleotide sequence ID" value="XM_005191490.3"/>
</dbReference>
<feature type="domain" description="CRAL-TRIO" evidence="1">
    <location>
        <begin position="82"/>
        <end position="244"/>
    </location>
</feature>
<keyword evidence="3" id="KW-1185">Reference proteome</keyword>
<proteinExistence type="predicted"/>
<dbReference type="PROSITE" id="PS50191">
    <property type="entry name" value="CRAL_TRIO"/>
    <property type="match status" value="1"/>
</dbReference>
<dbReference type="PANTHER" id="PTHR10174:SF213">
    <property type="entry name" value="CRAL-TRIO DOMAIN-CONTAINING PROTEIN"/>
    <property type="match status" value="1"/>
</dbReference>
<dbReference type="KEGG" id="mde:101896429"/>
<dbReference type="VEuPathDB" id="VectorBase:MDOA010200"/>
<evidence type="ECO:0000313" key="2">
    <source>
        <dbReference type="EnsemblMetazoa" id="MDOA010200-PA"/>
    </source>
</evidence>
<name>A0A1I8N080_MUSDO</name>
<organism evidence="2">
    <name type="scientific">Musca domestica</name>
    <name type="common">House fly</name>
    <dbReference type="NCBI Taxonomy" id="7370"/>
    <lineage>
        <taxon>Eukaryota</taxon>
        <taxon>Metazoa</taxon>
        <taxon>Ecdysozoa</taxon>
        <taxon>Arthropoda</taxon>
        <taxon>Hexapoda</taxon>
        <taxon>Insecta</taxon>
        <taxon>Pterygota</taxon>
        <taxon>Neoptera</taxon>
        <taxon>Endopterygota</taxon>
        <taxon>Diptera</taxon>
        <taxon>Brachycera</taxon>
        <taxon>Muscomorpha</taxon>
        <taxon>Muscoidea</taxon>
        <taxon>Muscidae</taxon>
        <taxon>Musca</taxon>
    </lineage>
</organism>
<reference evidence="2" key="1">
    <citation type="submission" date="2020-05" db="UniProtKB">
        <authorList>
            <consortium name="EnsemblMetazoa"/>
        </authorList>
    </citation>
    <scope>IDENTIFICATION</scope>
    <source>
        <strain evidence="2">Aabys</strain>
    </source>
</reference>
<protein>
    <submittedName>
        <fullName evidence="4">Retinaldehyde-binding protein 1-like</fullName>
    </submittedName>
</protein>
<accession>A0A1I8N080</accession>
<dbReference type="SUPFAM" id="SSF46938">
    <property type="entry name" value="CRAL/TRIO N-terminal domain"/>
    <property type="match status" value="1"/>
</dbReference>
<dbReference type="eggNOG" id="KOG1471">
    <property type="taxonomic scope" value="Eukaryota"/>
</dbReference>
<dbReference type="GeneID" id="101896429"/>
<evidence type="ECO:0000313" key="4">
    <source>
        <dbReference type="RefSeq" id="XP_005191547.1"/>
    </source>
</evidence>
<dbReference type="InterPro" id="IPR036865">
    <property type="entry name" value="CRAL-TRIO_dom_sf"/>
</dbReference>
<dbReference type="OrthoDB" id="6432525at2759"/>
<evidence type="ECO:0000313" key="3">
    <source>
        <dbReference type="Proteomes" id="UP001652621"/>
    </source>
</evidence>
<dbReference type="SUPFAM" id="SSF52087">
    <property type="entry name" value="CRAL/TRIO domain"/>
    <property type="match status" value="1"/>
</dbReference>
<dbReference type="EnsemblMetazoa" id="MDOA010200-RA">
    <property type="protein sequence ID" value="MDOA010200-PA"/>
    <property type="gene ID" value="MDOA010200"/>
</dbReference>
<dbReference type="CDD" id="cd00170">
    <property type="entry name" value="SEC14"/>
    <property type="match status" value="1"/>
</dbReference>
<sequence>MWTFFNLDEQYRRFPTINRNEVRKILEWINAQPHLPQLSEQEVLLFYQACKHQVEYTKQVIDDSFTFRTHNEDFFGNVDTDSPQMLQAMETVAGFPLEKRSPEGCVVILGKLINTDSSKFDFVGALKLYCLAQDMWLLENGLTNGITFVFDLTGYTFGHLTRIGIGPLKSLLYFLQEAIPVRLFSVHIVNAGSVIETLMAMLNPLLKPENKEAFKVHTSVEDLYRYIPQDMLPQELGGPLPHSKELREIFYKQLRANRQQIIEYNHSRQVKEELRPAKSKSKASNLFGTEGHFKKLDFD</sequence>
<dbReference type="VEuPathDB" id="VectorBase:MDOMA2_013931"/>
<dbReference type="Proteomes" id="UP001652621">
    <property type="component" value="Unplaced"/>
</dbReference>
<dbReference type="InterPro" id="IPR036273">
    <property type="entry name" value="CRAL/TRIO_N_dom_sf"/>
</dbReference>
<dbReference type="AlphaFoldDB" id="A0A1I8N080"/>
<evidence type="ECO:0000259" key="1">
    <source>
        <dbReference type="PROSITE" id="PS50191"/>
    </source>
</evidence>
<dbReference type="GO" id="GO:1902936">
    <property type="term" value="F:phosphatidylinositol bisphosphate binding"/>
    <property type="evidence" value="ECO:0007669"/>
    <property type="project" value="TreeGrafter"/>
</dbReference>
<reference evidence="4" key="2">
    <citation type="submission" date="2025-04" db="UniProtKB">
        <authorList>
            <consortium name="RefSeq"/>
        </authorList>
    </citation>
    <scope>IDENTIFICATION</scope>
    <source>
        <strain evidence="4">Aabys</strain>
    </source>
</reference>
<dbReference type="Gene3D" id="3.40.525.10">
    <property type="entry name" value="CRAL-TRIO lipid binding domain"/>
    <property type="match status" value="1"/>
</dbReference>